<reference evidence="1" key="1">
    <citation type="submission" date="2022-12" db="EMBL/GenBank/DDBJ databases">
        <title>Reference genome sequencing for broad-spectrum identification of bacterial and archaeal isolates by mass spectrometry.</title>
        <authorList>
            <person name="Sekiguchi Y."/>
            <person name="Tourlousse D.M."/>
        </authorList>
    </citation>
    <scope>NUCLEOTIDE SEQUENCE</scope>
    <source>
        <strain evidence="1">14</strain>
    </source>
</reference>
<protein>
    <submittedName>
        <fullName evidence="1">Uncharacterized protein</fullName>
    </submittedName>
</protein>
<evidence type="ECO:0000313" key="2">
    <source>
        <dbReference type="Proteomes" id="UP001144396"/>
    </source>
</evidence>
<organism evidence="1 2">
    <name type="scientific">Agromyces rhizosphaerae</name>
    <dbReference type="NCBI Taxonomy" id="88374"/>
    <lineage>
        <taxon>Bacteria</taxon>
        <taxon>Bacillati</taxon>
        <taxon>Actinomycetota</taxon>
        <taxon>Actinomycetes</taxon>
        <taxon>Micrococcales</taxon>
        <taxon>Microbacteriaceae</taxon>
        <taxon>Agromyces</taxon>
    </lineage>
</organism>
<dbReference type="InterPro" id="IPR028212">
    <property type="entry name" value="GHL6"/>
</dbReference>
<dbReference type="Gene3D" id="3.20.20.80">
    <property type="entry name" value="Glycosidases"/>
    <property type="match status" value="1"/>
</dbReference>
<dbReference type="AlphaFoldDB" id="A0A9W6FN69"/>
<sequence length="352" mass="39838">MESIKAFCLDVNWVCRTEFTSHSTNEFAPPGAWASLNPADQVQWHKDLGVNVIQTFAVSSNGYAWYKNGRVPEQPGLESDYLTEMVRIGRAEGLEVFGYFCFGSNTRWATTHPELSYGTPSAPHIPYTRAYIDFLCESIREAIELTDMDGYMIDWFWSPTTGLGVDGAGTSEQRWLACEQEMYRELMGEPFPGAAAVTEEMQLTFNRRAIDRCWQAVKATTRAVKPSCKIWLSCSILDHPEIVRQPLLREVDWLQNEAGDKRAIDEVRSQIGEQTELLTTFSDSFFQRNSLQGEDVVAYAEEEGIGLYCYAAPETYDAGFPPVADFLRTPLDDFAHLDDRNIALLARVFHQS</sequence>
<dbReference type="Proteomes" id="UP001144396">
    <property type="component" value="Unassembled WGS sequence"/>
</dbReference>
<dbReference type="RefSeq" id="WP_281882671.1">
    <property type="nucleotide sequence ID" value="NZ_BSDP01000001.1"/>
</dbReference>
<dbReference type="EMBL" id="BSDP01000001">
    <property type="protein sequence ID" value="GLI26654.1"/>
    <property type="molecule type" value="Genomic_DNA"/>
</dbReference>
<proteinExistence type="predicted"/>
<comment type="caution">
    <text evidence="1">The sequence shown here is derived from an EMBL/GenBank/DDBJ whole genome shotgun (WGS) entry which is preliminary data.</text>
</comment>
<evidence type="ECO:0000313" key="1">
    <source>
        <dbReference type="EMBL" id="GLI26654.1"/>
    </source>
</evidence>
<name>A0A9W6FN69_9MICO</name>
<dbReference type="Pfam" id="PF14871">
    <property type="entry name" value="GHL6"/>
    <property type="match status" value="1"/>
</dbReference>
<accession>A0A9W6FN69</accession>
<keyword evidence="2" id="KW-1185">Reference proteome</keyword>
<gene>
    <name evidence="1" type="ORF">ARHIZOSPH14_08960</name>
</gene>